<keyword evidence="7" id="KW-0812">Transmembrane</keyword>
<keyword evidence="3 6" id="KW-0133">Cell shape</keyword>
<dbReference type="GO" id="GO:0018104">
    <property type="term" value="P:peptidoglycan-protein cross-linking"/>
    <property type="evidence" value="ECO:0007669"/>
    <property type="project" value="TreeGrafter"/>
</dbReference>
<organism evidence="9 10">
    <name type="scientific">Lactobacillus melliventris</name>
    <dbReference type="NCBI Taxonomy" id="1218507"/>
    <lineage>
        <taxon>Bacteria</taxon>
        <taxon>Bacillati</taxon>
        <taxon>Bacillota</taxon>
        <taxon>Bacilli</taxon>
        <taxon>Lactobacillales</taxon>
        <taxon>Lactobacillaceae</taxon>
        <taxon>Lactobacillus</taxon>
    </lineage>
</organism>
<protein>
    <submittedName>
        <fullName evidence="9">Secreted protein</fullName>
    </submittedName>
</protein>
<dbReference type="InterPro" id="IPR038054">
    <property type="entry name" value="LD_TPept-like_central_sf"/>
</dbReference>
<evidence type="ECO:0000256" key="6">
    <source>
        <dbReference type="PROSITE-ProRule" id="PRU01373"/>
    </source>
</evidence>
<feature type="active site" description="Proton donor/acceptor" evidence="6">
    <location>
        <position position="357"/>
    </location>
</feature>
<dbReference type="PANTHER" id="PTHR30582:SF33">
    <property type="entry name" value="EXPORTED PROTEIN"/>
    <property type="match status" value="1"/>
</dbReference>
<dbReference type="STRING" id="1218507.JF74_02310"/>
<keyword evidence="4 6" id="KW-0573">Peptidoglycan synthesis</keyword>
<comment type="pathway">
    <text evidence="1 6">Cell wall biogenesis; peptidoglycan biosynthesis.</text>
</comment>
<reference evidence="9 10" key="1">
    <citation type="submission" date="2015-01" db="EMBL/GenBank/DDBJ databases">
        <title>Comparative genomics of the lactic acid bacteria isolated from the honey bee gut.</title>
        <authorList>
            <person name="Ellegaard K.M."/>
            <person name="Tamarit D."/>
            <person name="Javelind E."/>
            <person name="Olofsson T."/>
            <person name="Andersson S.G."/>
            <person name="Vasquez A."/>
        </authorList>
    </citation>
    <scope>NUCLEOTIDE SEQUENCE [LARGE SCALE GENOMIC DNA]</scope>
    <source>
        <strain evidence="9 10">Hma8</strain>
    </source>
</reference>
<dbReference type="GO" id="GO:0071972">
    <property type="term" value="F:peptidoglycan L,D-transpeptidase activity"/>
    <property type="evidence" value="ECO:0007669"/>
    <property type="project" value="TreeGrafter"/>
</dbReference>
<keyword evidence="7" id="KW-1133">Transmembrane helix</keyword>
<dbReference type="SUPFAM" id="SSF143985">
    <property type="entry name" value="L,D-transpeptidase pre-catalytic domain-like"/>
    <property type="match status" value="1"/>
</dbReference>
<dbReference type="PATRIC" id="fig|1218507.3.peg.393"/>
<evidence type="ECO:0000256" key="5">
    <source>
        <dbReference type="ARBA" id="ARBA00023316"/>
    </source>
</evidence>
<dbReference type="PANTHER" id="PTHR30582">
    <property type="entry name" value="L,D-TRANSPEPTIDASE"/>
    <property type="match status" value="1"/>
</dbReference>
<dbReference type="InterPro" id="IPR005490">
    <property type="entry name" value="LD_TPept_cat_dom"/>
</dbReference>
<sequence>MQSKRNLKKYNNRNNLLLIIIGIVLILAVVFGVVLYNNHVEAQKQAKAFATNHFNPNVNIYGVEVGNLTINKATAKINRKANNMVSLENGKVALEYDPSSKTIKKQEVAAYFKKQHTTMPNKQSYEYRNTDLDAANKKMQTMSHAVVNYHVAGKVYKLKAQKLINQAIYRKGKYTFLNSENLTAKLNKIDQDVSTIHQSYSFAVPKGNKVAGKKISVKNQSYGWGVHVKRAQAAVEQAFLNGTKNLDGKNYIYGLGYSTYGLGYGLNNHGIGDDYIVVSLQKQEMWIVRKGKMVVHLNDVVTGTKDGNKNNRTPQGVWYIHYKQRHAVLRGRNNDGSKYASPVSYWMPFTLTGCGFHDAGWRGDWSKKAYLRGGSHGCVNIKPREIKQVWHNVSKHEPVIVYD</sequence>
<dbReference type="Gene3D" id="3.10.20.800">
    <property type="match status" value="1"/>
</dbReference>
<dbReference type="HOGENOM" id="CLU_022707_2_1_9"/>
<dbReference type="GO" id="GO:0071555">
    <property type="term" value="P:cell wall organization"/>
    <property type="evidence" value="ECO:0007669"/>
    <property type="project" value="UniProtKB-UniRule"/>
</dbReference>
<feature type="transmembrane region" description="Helical" evidence="7">
    <location>
        <begin position="16"/>
        <end position="36"/>
    </location>
</feature>
<dbReference type="RefSeq" id="WP_046324183.1">
    <property type="nucleotide sequence ID" value="NZ_JBHTMT010000011.1"/>
</dbReference>
<proteinExistence type="predicted"/>
<dbReference type="CDD" id="cd16913">
    <property type="entry name" value="YkuD_like"/>
    <property type="match status" value="1"/>
</dbReference>
<evidence type="ECO:0000256" key="1">
    <source>
        <dbReference type="ARBA" id="ARBA00004752"/>
    </source>
</evidence>
<dbReference type="PROSITE" id="PS52029">
    <property type="entry name" value="LD_TPASE"/>
    <property type="match status" value="1"/>
</dbReference>
<dbReference type="UniPathway" id="UPA00219"/>
<dbReference type="SUPFAM" id="SSF141523">
    <property type="entry name" value="L,D-transpeptidase catalytic domain-like"/>
    <property type="match status" value="1"/>
</dbReference>
<name>A0A0F4LHX5_9LACO</name>
<evidence type="ECO:0000256" key="2">
    <source>
        <dbReference type="ARBA" id="ARBA00022679"/>
    </source>
</evidence>
<evidence type="ECO:0000256" key="7">
    <source>
        <dbReference type="SAM" id="Phobius"/>
    </source>
</evidence>
<evidence type="ECO:0000259" key="8">
    <source>
        <dbReference type="PROSITE" id="PS52029"/>
    </source>
</evidence>
<dbReference type="InterPro" id="IPR050979">
    <property type="entry name" value="LD-transpeptidase"/>
</dbReference>
<dbReference type="GO" id="GO:0016740">
    <property type="term" value="F:transferase activity"/>
    <property type="evidence" value="ECO:0007669"/>
    <property type="project" value="UniProtKB-KW"/>
</dbReference>
<keyword evidence="7" id="KW-0472">Membrane</keyword>
<keyword evidence="2" id="KW-0808">Transferase</keyword>
<dbReference type="Gene3D" id="2.40.440.10">
    <property type="entry name" value="L,D-transpeptidase catalytic domain-like"/>
    <property type="match status" value="1"/>
</dbReference>
<feature type="domain" description="L,D-TPase catalytic" evidence="8">
    <location>
        <begin position="274"/>
        <end position="402"/>
    </location>
</feature>
<dbReference type="AlphaFoldDB" id="A0A0F4LHX5"/>
<comment type="caution">
    <text evidence="9">The sequence shown here is derived from an EMBL/GenBank/DDBJ whole genome shotgun (WGS) entry which is preliminary data.</text>
</comment>
<feature type="active site" description="Nucleophile" evidence="6">
    <location>
        <position position="378"/>
    </location>
</feature>
<dbReference type="Pfam" id="PF03734">
    <property type="entry name" value="YkuD"/>
    <property type="match status" value="1"/>
</dbReference>
<evidence type="ECO:0000256" key="4">
    <source>
        <dbReference type="ARBA" id="ARBA00022984"/>
    </source>
</evidence>
<evidence type="ECO:0000313" key="9">
    <source>
        <dbReference type="EMBL" id="KJY58195.1"/>
    </source>
</evidence>
<gene>
    <name evidence="9" type="ORF">JF74_02310</name>
</gene>
<accession>A0A0F4LHX5</accession>
<dbReference type="GO" id="GO:0005576">
    <property type="term" value="C:extracellular region"/>
    <property type="evidence" value="ECO:0007669"/>
    <property type="project" value="TreeGrafter"/>
</dbReference>
<dbReference type="OrthoDB" id="3176960at2"/>
<dbReference type="GO" id="GO:0008360">
    <property type="term" value="P:regulation of cell shape"/>
    <property type="evidence" value="ECO:0007669"/>
    <property type="project" value="UniProtKB-UniRule"/>
</dbReference>
<dbReference type="Proteomes" id="UP000033531">
    <property type="component" value="Unassembled WGS sequence"/>
</dbReference>
<keyword evidence="5 6" id="KW-0961">Cell wall biogenesis/degradation</keyword>
<evidence type="ECO:0000313" key="10">
    <source>
        <dbReference type="Proteomes" id="UP000033531"/>
    </source>
</evidence>
<evidence type="ECO:0000256" key="3">
    <source>
        <dbReference type="ARBA" id="ARBA00022960"/>
    </source>
</evidence>
<dbReference type="EMBL" id="JXLI01000005">
    <property type="protein sequence ID" value="KJY58195.1"/>
    <property type="molecule type" value="Genomic_DNA"/>
</dbReference>
<dbReference type="InterPro" id="IPR038063">
    <property type="entry name" value="Transpep_catalytic_dom"/>
</dbReference>